<evidence type="ECO:0000256" key="8">
    <source>
        <dbReference type="RuleBase" id="RU365033"/>
    </source>
</evidence>
<dbReference type="GO" id="GO:0004528">
    <property type="term" value="F:phosphodiesterase I activity"/>
    <property type="evidence" value="ECO:0007669"/>
    <property type="project" value="UniProtKB-EC"/>
</dbReference>
<evidence type="ECO:0000256" key="9">
    <source>
        <dbReference type="SAM" id="MobiDB-lite"/>
    </source>
</evidence>
<dbReference type="GeneID" id="27685165"/>
<comment type="cofactor">
    <cofactor evidence="8">
        <name>Mg(2+)</name>
        <dbReference type="ChEBI" id="CHEBI:18420"/>
    </cofactor>
    <cofactor evidence="8">
        <name>Mn(2+)</name>
        <dbReference type="ChEBI" id="CHEBI:29035"/>
    </cofactor>
</comment>
<dbReference type="OrthoDB" id="258143at2759"/>
<dbReference type="CDD" id="cd22326">
    <property type="entry name" value="FAN1-like"/>
    <property type="match status" value="1"/>
</dbReference>
<evidence type="ECO:0000256" key="7">
    <source>
        <dbReference type="ARBA" id="ARBA00023211"/>
    </source>
</evidence>
<comment type="subcellular location">
    <subcellularLocation>
        <location evidence="8">Nucleus</location>
    </subcellularLocation>
</comment>
<dbReference type="GO" id="GO:0046872">
    <property type="term" value="F:metal ion binding"/>
    <property type="evidence" value="ECO:0007669"/>
    <property type="project" value="UniProtKB-KW"/>
</dbReference>
<dbReference type="Pfam" id="PF21170">
    <property type="entry name" value="FAN1_TPR"/>
    <property type="match status" value="1"/>
</dbReference>
<dbReference type="EC" id="3.1.4.1" evidence="8"/>
<feature type="domain" description="VRR-NUC" evidence="10">
    <location>
        <begin position="470"/>
        <end position="575"/>
    </location>
</feature>
<evidence type="ECO:0000256" key="5">
    <source>
        <dbReference type="ARBA" id="ARBA00022801"/>
    </source>
</evidence>
<evidence type="ECO:0000313" key="11">
    <source>
        <dbReference type="EMBL" id="KND04064.1"/>
    </source>
</evidence>
<dbReference type="GO" id="GO:0008409">
    <property type="term" value="F:5'-3' exonuclease activity"/>
    <property type="evidence" value="ECO:0007669"/>
    <property type="project" value="TreeGrafter"/>
</dbReference>
<evidence type="ECO:0000313" key="12">
    <source>
        <dbReference type="Proteomes" id="UP000053201"/>
    </source>
</evidence>
<evidence type="ECO:0000256" key="3">
    <source>
        <dbReference type="ARBA" id="ARBA00022722"/>
    </source>
</evidence>
<keyword evidence="8" id="KW-0234">DNA repair</keyword>
<sequence>MGIMELKEFMRDSLMVFKTTSIVTKSALIEAIIANVKSQRLITGDPIARLRKRVVQLLGPIIKIKETIVDLFERVMVIYFRSLDILERPMTAGILSEVERWSFPEYEVDRSRIFESREICIQYFDALKLHAKIERFIEKRLLSDALTHLPEIQSAWESCVKHGRLAEPSQYFLLQFTPPRVYTLLLTTFAIHILPPLHQYDLAISLLHNLLSQQFYGRGSRGKWWDQLSHLMLNHADMSPSDREETCLELCAEAVRDPLVRAGRLVSIRKRMERVAKKIWERIHLIARTNTGKGKPGKKDKVMLSGWEQIIPSDVKKRLVDLTIRDTPEVIFEGEKLPDGVTGHKSQWSTLPEPSSTSPLQVETEPRIGEIATASSVEELALQHYARRGYHGLHVENALFHHLFGLLLYPILFSPVPAVFQTRFQTYPLDLFTDDFYLGRELVIRSRCEEISGWSREELLAEIVDADARLRQKKIRAAGLAWSSFDDVVLRHIVSCMDPKAVAAVVKCMAEGYREHCGGLPDLVLWQLPSTDAGIGKVKLAEVKGPGDRLSEKQIMWMDALAAAGWEVEICKIVDTNKIRRKKLIR</sequence>
<dbReference type="InterPro" id="IPR011856">
    <property type="entry name" value="tRNA_endonuc-like_dom_sf"/>
</dbReference>
<evidence type="ECO:0000256" key="6">
    <source>
        <dbReference type="ARBA" id="ARBA00022842"/>
    </source>
</evidence>
<dbReference type="InterPro" id="IPR049132">
    <property type="entry name" value="FAN1-like_euk"/>
</dbReference>
<comment type="similarity">
    <text evidence="2 8">Belongs to the FAN1 family.</text>
</comment>
<protein>
    <recommendedName>
        <fullName evidence="8">Fanconi-associated nuclease</fullName>
        <ecNumber evidence="8">3.1.4.1</ecNumber>
    </recommendedName>
</protein>
<keyword evidence="5 8" id="KW-0378">Hydrolase</keyword>
<dbReference type="InterPro" id="IPR033315">
    <property type="entry name" value="Fan1-like"/>
</dbReference>
<comment type="function">
    <text evidence="8">Nuclease required for the repair of DNA interstrand cross-links (ICL). Acts as a 5'-3' exonuclease that anchors at a cut end of DNA and cleaves DNA successively at every third nucleotide, allowing to excise an ICL from one strand through flanking incisions.</text>
</comment>
<dbReference type="Pfam" id="PF08774">
    <property type="entry name" value="VRR_NUC"/>
    <property type="match status" value="1"/>
</dbReference>
<feature type="region of interest" description="Disordered" evidence="9">
    <location>
        <begin position="341"/>
        <end position="361"/>
    </location>
</feature>
<dbReference type="Proteomes" id="UP000053201">
    <property type="component" value="Unassembled WGS sequence"/>
</dbReference>
<comment type="catalytic activity">
    <reaction evidence="1 8">
        <text>Hydrolytically removes 5'-nucleotides successively from the 3'-hydroxy termini of 3'-hydroxy-terminated oligonucleotides.</text>
        <dbReference type="EC" id="3.1.4.1"/>
    </reaction>
</comment>
<dbReference type="Gene3D" id="3.40.1350.10">
    <property type="match status" value="1"/>
</dbReference>
<proteinExistence type="inferred from homology"/>
<dbReference type="PANTHER" id="PTHR15749">
    <property type="entry name" value="FANCONI-ASSOCIATED NUCLEASE 1"/>
    <property type="match status" value="1"/>
</dbReference>
<evidence type="ECO:0000256" key="1">
    <source>
        <dbReference type="ARBA" id="ARBA00000983"/>
    </source>
</evidence>
<dbReference type="GO" id="GO:0005634">
    <property type="term" value="C:nucleus"/>
    <property type="evidence" value="ECO:0007669"/>
    <property type="project" value="UniProtKB-SubCell"/>
</dbReference>
<dbReference type="InterPro" id="IPR049126">
    <property type="entry name" value="FAN1-like_TPR"/>
</dbReference>
<dbReference type="AlphaFoldDB" id="A0A0L0HT85"/>
<keyword evidence="7 8" id="KW-0464">Manganese</keyword>
<keyword evidence="12" id="KW-1185">Reference proteome</keyword>
<gene>
    <name evidence="11" type="ORF">SPPG_01507</name>
</gene>
<evidence type="ECO:0000256" key="4">
    <source>
        <dbReference type="ARBA" id="ARBA00022723"/>
    </source>
</evidence>
<dbReference type="GO" id="GO:0036297">
    <property type="term" value="P:interstrand cross-link repair"/>
    <property type="evidence" value="ECO:0007669"/>
    <property type="project" value="InterPro"/>
</dbReference>
<keyword evidence="8" id="KW-0227">DNA damage</keyword>
<dbReference type="GO" id="GO:0017108">
    <property type="term" value="F:5'-flap endonuclease activity"/>
    <property type="evidence" value="ECO:0007669"/>
    <property type="project" value="TreeGrafter"/>
</dbReference>
<dbReference type="GO" id="GO:0070336">
    <property type="term" value="F:flap-structured DNA binding"/>
    <property type="evidence" value="ECO:0007669"/>
    <property type="project" value="TreeGrafter"/>
</dbReference>
<dbReference type="InterPro" id="IPR014883">
    <property type="entry name" value="VRR_NUC"/>
</dbReference>
<dbReference type="RefSeq" id="XP_016612103.1">
    <property type="nucleotide sequence ID" value="XM_016749824.1"/>
</dbReference>
<keyword evidence="3 8" id="KW-0540">Nuclease</keyword>
<evidence type="ECO:0000256" key="2">
    <source>
        <dbReference type="ARBA" id="ARBA00005533"/>
    </source>
</evidence>
<keyword evidence="8" id="KW-0539">Nucleus</keyword>
<organism evidence="11 12">
    <name type="scientific">Spizellomyces punctatus (strain DAOM BR117)</name>
    <dbReference type="NCBI Taxonomy" id="645134"/>
    <lineage>
        <taxon>Eukaryota</taxon>
        <taxon>Fungi</taxon>
        <taxon>Fungi incertae sedis</taxon>
        <taxon>Chytridiomycota</taxon>
        <taxon>Chytridiomycota incertae sedis</taxon>
        <taxon>Chytridiomycetes</taxon>
        <taxon>Spizellomycetales</taxon>
        <taxon>Spizellomycetaceae</taxon>
        <taxon>Spizellomyces</taxon>
    </lineage>
</organism>
<keyword evidence="6 8" id="KW-0460">Magnesium</keyword>
<feature type="compositionally biased region" description="Low complexity" evidence="9">
    <location>
        <begin position="349"/>
        <end position="360"/>
    </location>
</feature>
<dbReference type="PANTHER" id="PTHR15749:SF4">
    <property type="entry name" value="FANCONI-ASSOCIATED NUCLEASE 1"/>
    <property type="match status" value="1"/>
</dbReference>
<evidence type="ECO:0000259" key="10">
    <source>
        <dbReference type="SMART" id="SM00990"/>
    </source>
</evidence>
<dbReference type="VEuPathDB" id="FungiDB:SPPG_01507"/>
<keyword evidence="4 8" id="KW-0479">Metal-binding</keyword>
<accession>A0A0L0HT85</accession>
<dbReference type="EMBL" id="KQ257451">
    <property type="protein sequence ID" value="KND04064.1"/>
    <property type="molecule type" value="Genomic_DNA"/>
</dbReference>
<name>A0A0L0HT85_SPIPD</name>
<reference evidence="11 12" key="1">
    <citation type="submission" date="2009-08" db="EMBL/GenBank/DDBJ databases">
        <title>The Genome Sequence of Spizellomyces punctatus strain DAOM BR117.</title>
        <authorList>
            <consortium name="The Broad Institute Genome Sequencing Platform"/>
            <person name="Russ C."/>
            <person name="Cuomo C."/>
            <person name="Shea T."/>
            <person name="Young S.K."/>
            <person name="Zeng Q."/>
            <person name="Koehrsen M."/>
            <person name="Haas B."/>
            <person name="Borodovsky M."/>
            <person name="Guigo R."/>
            <person name="Alvarado L."/>
            <person name="Berlin A."/>
            <person name="Bochicchio J."/>
            <person name="Borenstein D."/>
            <person name="Chapman S."/>
            <person name="Chen Z."/>
            <person name="Engels R."/>
            <person name="Freedman E."/>
            <person name="Gellesch M."/>
            <person name="Goldberg J."/>
            <person name="Griggs A."/>
            <person name="Gujja S."/>
            <person name="Heiman D."/>
            <person name="Hepburn T."/>
            <person name="Howarth C."/>
            <person name="Jen D."/>
            <person name="Larson L."/>
            <person name="Lewis B."/>
            <person name="Mehta T."/>
            <person name="Park D."/>
            <person name="Pearson M."/>
            <person name="Roberts A."/>
            <person name="Saif S."/>
            <person name="Shenoy N."/>
            <person name="Sisk P."/>
            <person name="Stolte C."/>
            <person name="Sykes S."/>
            <person name="Thomson T."/>
            <person name="Walk T."/>
            <person name="White J."/>
            <person name="Yandava C."/>
            <person name="Burger G."/>
            <person name="Gray M.W."/>
            <person name="Holland P.W.H."/>
            <person name="King N."/>
            <person name="Lang F.B.F."/>
            <person name="Roger A.J."/>
            <person name="Ruiz-Trillo I."/>
            <person name="Lander E."/>
            <person name="Nusbaum C."/>
        </authorList>
    </citation>
    <scope>NUCLEOTIDE SEQUENCE [LARGE SCALE GENOMIC DNA]</scope>
    <source>
        <strain evidence="11 12">DAOM BR117</strain>
    </source>
</reference>
<dbReference type="SMART" id="SM00990">
    <property type="entry name" value="VRR_NUC"/>
    <property type="match status" value="1"/>
</dbReference>